<dbReference type="EMBL" id="AP027370">
    <property type="protein sequence ID" value="BDY12664.1"/>
    <property type="molecule type" value="Genomic_DNA"/>
</dbReference>
<feature type="domain" description="ComEC/Rec2-related protein" evidence="7">
    <location>
        <begin position="142"/>
        <end position="401"/>
    </location>
</feature>
<gene>
    <name evidence="8" type="ORF">HCR_09760</name>
</gene>
<keyword evidence="9" id="KW-1185">Reference proteome</keyword>
<evidence type="ECO:0000313" key="8">
    <source>
        <dbReference type="EMBL" id="BDY12664.1"/>
    </source>
</evidence>
<dbReference type="Proteomes" id="UP001321445">
    <property type="component" value="Chromosome"/>
</dbReference>
<dbReference type="InterPro" id="IPR052159">
    <property type="entry name" value="Competence_DNA_uptake"/>
</dbReference>
<dbReference type="PANTHER" id="PTHR30619">
    <property type="entry name" value="DNA INTERNALIZATION/COMPETENCE PROTEIN COMEC/REC2"/>
    <property type="match status" value="1"/>
</dbReference>
<feature type="transmembrane region" description="Helical" evidence="6">
    <location>
        <begin position="283"/>
        <end position="308"/>
    </location>
</feature>
<dbReference type="InterPro" id="IPR004477">
    <property type="entry name" value="ComEC_N"/>
</dbReference>
<evidence type="ECO:0000256" key="6">
    <source>
        <dbReference type="SAM" id="Phobius"/>
    </source>
</evidence>
<keyword evidence="4 6" id="KW-1133">Transmembrane helix</keyword>
<sequence length="406" mass="46398">MFLLLSLLLFTVSLGWRYHDYTLFVSQKKIFTDADVLMQYTKKRAGKTYEVLKLETSEGLTFYTTSKKALENLEGKNVSVLLFPKRVTFPDYLATPYIPSVLLRTHHAEALRMRLSDTIAKQHETAWMRELFGALFLALPVPKDLRERVTLLGVNHLLALSGFHMGLLWLILYSLLSQLYKPFQRLFPWRHRLLDVGALTLLFLGGYLLLTGSPPSLLRAYFMVVVGWIALLLGIELLSFTFLGVCVVMLTALFPALLLSIGFWLSVGGVFFIYLFLKWTVAWPKWAIFIGLNLWVYLSMLPVVHAIFGTFSFYQFASPLLTMLFTLFYPLWMALHLLGIGGVTDRWIVALLHWPEAGASADVTTPLWFLSLFLAVALAAVRWRIALYMQFGLSLGWLFYLVQQIA</sequence>
<dbReference type="NCBIfam" id="TIGR00360">
    <property type="entry name" value="ComEC_N-term"/>
    <property type="match status" value="1"/>
</dbReference>
<keyword evidence="2" id="KW-1003">Cell membrane</keyword>
<organism evidence="8 9">
    <name type="scientific">Hydrogenimonas cancrithermarum</name>
    <dbReference type="NCBI Taxonomy" id="2993563"/>
    <lineage>
        <taxon>Bacteria</taxon>
        <taxon>Pseudomonadati</taxon>
        <taxon>Campylobacterota</taxon>
        <taxon>Epsilonproteobacteria</taxon>
        <taxon>Campylobacterales</taxon>
        <taxon>Hydrogenimonadaceae</taxon>
        <taxon>Hydrogenimonas</taxon>
    </lineage>
</organism>
<dbReference type="Pfam" id="PF03772">
    <property type="entry name" value="Competence"/>
    <property type="match status" value="1"/>
</dbReference>
<evidence type="ECO:0000256" key="3">
    <source>
        <dbReference type="ARBA" id="ARBA00022692"/>
    </source>
</evidence>
<reference evidence="8 9" key="1">
    <citation type="submission" date="2023-03" db="EMBL/GenBank/DDBJ databases">
        <title>Description of Hydrogenimonas sp. ISO32.</title>
        <authorList>
            <person name="Mino S."/>
            <person name="Fukazawa S."/>
            <person name="Sawabe T."/>
        </authorList>
    </citation>
    <scope>NUCLEOTIDE SEQUENCE [LARGE SCALE GENOMIC DNA]</scope>
    <source>
        <strain evidence="8 9">ISO32</strain>
    </source>
</reference>
<proteinExistence type="predicted"/>
<protein>
    <submittedName>
        <fullName evidence="8">Competence protein</fullName>
    </submittedName>
</protein>
<evidence type="ECO:0000256" key="2">
    <source>
        <dbReference type="ARBA" id="ARBA00022475"/>
    </source>
</evidence>
<evidence type="ECO:0000256" key="1">
    <source>
        <dbReference type="ARBA" id="ARBA00004651"/>
    </source>
</evidence>
<feature type="transmembrane region" description="Helical" evidence="6">
    <location>
        <begin position="222"/>
        <end position="250"/>
    </location>
</feature>
<evidence type="ECO:0000256" key="5">
    <source>
        <dbReference type="ARBA" id="ARBA00023136"/>
    </source>
</evidence>
<evidence type="ECO:0000313" key="9">
    <source>
        <dbReference type="Proteomes" id="UP001321445"/>
    </source>
</evidence>
<accession>A0ABN6WUC3</accession>
<feature type="transmembrane region" description="Helical" evidence="6">
    <location>
        <begin position="257"/>
        <end position="277"/>
    </location>
</feature>
<feature type="transmembrane region" description="Helical" evidence="6">
    <location>
        <begin position="193"/>
        <end position="210"/>
    </location>
</feature>
<keyword evidence="3 6" id="KW-0812">Transmembrane</keyword>
<dbReference type="PANTHER" id="PTHR30619:SF7">
    <property type="entry name" value="BETA-LACTAMASE DOMAIN PROTEIN"/>
    <property type="match status" value="1"/>
</dbReference>
<evidence type="ECO:0000259" key="7">
    <source>
        <dbReference type="Pfam" id="PF03772"/>
    </source>
</evidence>
<feature type="transmembrane region" description="Helical" evidence="6">
    <location>
        <begin position="320"/>
        <end position="343"/>
    </location>
</feature>
<comment type="subcellular location">
    <subcellularLocation>
        <location evidence="1">Cell membrane</location>
        <topology evidence="1">Multi-pass membrane protein</topology>
    </subcellularLocation>
</comment>
<evidence type="ECO:0000256" key="4">
    <source>
        <dbReference type="ARBA" id="ARBA00022989"/>
    </source>
</evidence>
<keyword evidence="5 6" id="KW-0472">Membrane</keyword>
<feature type="transmembrane region" description="Helical" evidence="6">
    <location>
        <begin position="149"/>
        <end position="172"/>
    </location>
</feature>
<name>A0ABN6WUC3_9BACT</name>
<feature type="transmembrane region" description="Helical" evidence="6">
    <location>
        <begin position="363"/>
        <end position="381"/>
    </location>
</feature>